<reference evidence="3" key="1">
    <citation type="submission" date="2023-05" db="EMBL/GenBank/DDBJ databases">
        <title>Cataloging the Phylogenetic Diversity of Human Bladder Bacteria.</title>
        <authorList>
            <person name="Du J."/>
        </authorList>
    </citation>
    <scope>NUCLEOTIDE SEQUENCE</scope>
    <source>
        <strain evidence="3">UMB9978</strain>
    </source>
</reference>
<keyword evidence="2" id="KW-0472">Membrane</keyword>
<name>A0AAP4C5Q4_9MICC</name>
<sequence length="565" mass="59695">MIATNNAKESERQTVWRVTVAWPETDPVGQQERVDGLMQILTQRKIVGLMGPGRPTRRGVAVELVLPMRETHVLTATFEGDVEPGPDGEEFARELHASTGAVIVNGDPASGDFAVLAAAEGFGDRQIAGVLEERITSVLLLDTVRPSAVEEALDRSEVSGWMAEGERTVVALNSVPSDPTMLIMPGSDKVSCSIRERAGRVDVALWGPAESRQQPATRRRRAAQFTPLINTHAGARCRPIVLPEMYRPAGSQVASLLLRLEDDFAPLSEDDIKTLASMLPPKRVDALVSALNDAPVRGVDPEAGALAALEDGLMPGEEVEDTSDQEQEQAYSATRAMLEALGEDTEWVGLFEGRSPVGGSVRPVGVPGHDQFEADAAETEATETNAAEQETCVDYASDVPVADAGLVPVSEAGAASVDAQPDHDEPGETEASQGGFESQLADATSSKTEPSFSEILGLQSGANDSGAVQTGSDYPQPTPAGQTTVATETELGTAPRRVAHIVWLVVGIVGLIVGAFLVLRGMDVISFPEVAFQARSTLAVIGGIVALVGGACMLLAASMWPRQRK</sequence>
<evidence type="ECO:0000313" key="4">
    <source>
        <dbReference type="Proteomes" id="UP001240483"/>
    </source>
</evidence>
<keyword evidence="2" id="KW-0812">Transmembrane</keyword>
<dbReference type="RefSeq" id="WP_285332299.1">
    <property type="nucleotide sequence ID" value="NZ_JASODW010000001.1"/>
</dbReference>
<comment type="caution">
    <text evidence="3">The sequence shown here is derived from an EMBL/GenBank/DDBJ whole genome shotgun (WGS) entry which is preliminary data.</text>
</comment>
<feature type="compositionally biased region" description="Polar residues" evidence="1">
    <location>
        <begin position="430"/>
        <end position="444"/>
    </location>
</feature>
<dbReference type="EMBL" id="JASODW010000001">
    <property type="protein sequence ID" value="MDK6274280.1"/>
    <property type="molecule type" value="Genomic_DNA"/>
</dbReference>
<evidence type="ECO:0000313" key="3">
    <source>
        <dbReference type="EMBL" id="MDK6274280.1"/>
    </source>
</evidence>
<feature type="region of interest" description="Disordered" evidence="1">
    <location>
        <begin position="463"/>
        <end position="482"/>
    </location>
</feature>
<dbReference type="AlphaFoldDB" id="A0AAP4C5Q4"/>
<protein>
    <submittedName>
        <fullName evidence="3">Uncharacterized protein</fullName>
    </submittedName>
</protein>
<organism evidence="3 4">
    <name type="scientific">Pseudoglutamicibacter cumminsii</name>
    <dbReference type="NCBI Taxonomy" id="156979"/>
    <lineage>
        <taxon>Bacteria</taxon>
        <taxon>Bacillati</taxon>
        <taxon>Actinomycetota</taxon>
        <taxon>Actinomycetes</taxon>
        <taxon>Micrococcales</taxon>
        <taxon>Micrococcaceae</taxon>
        <taxon>Pseudoglutamicibacter</taxon>
    </lineage>
</organism>
<proteinExistence type="predicted"/>
<dbReference type="Proteomes" id="UP001240483">
    <property type="component" value="Unassembled WGS sequence"/>
</dbReference>
<feature type="transmembrane region" description="Helical" evidence="2">
    <location>
        <begin position="539"/>
        <end position="560"/>
    </location>
</feature>
<accession>A0AAP4C5Q4</accession>
<evidence type="ECO:0000256" key="2">
    <source>
        <dbReference type="SAM" id="Phobius"/>
    </source>
</evidence>
<feature type="transmembrane region" description="Helical" evidence="2">
    <location>
        <begin position="501"/>
        <end position="519"/>
    </location>
</feature>
<evidence type="ECO:0000256" key="1">
    <source>
        <dbReference type="SAM" id="MobiDB-lite"/>
    </source>
</evidence>
<keyword evidence="2" id="KW-1133">Transmembrane helix</keyword>
<gene>
    <name evidence="3" type="ORF">QP116_00690</name>
</gene>
<feature type="region of interest" description="Disordered" evidence="1">
    <location>
        <begin position="415"/>
        <end position="444"/>
    </location>
</feature>